<dbReference type="EMBL" id="QRCF01000016">
    <property type="protein sequence ID" value="RDT90282.1"/>
    <property type="molecule type" value="Genomic_DNA"/>
</dbReference>
<evidence type="ECO:0000313" key="1">
    <source>
        <dbReference type="EMBL" id="QQL35891.1"/>
    </source>
</evidence>
<reference evidence="3 6" key="2">
    <citation type="submission" date="2018-08" db="EMBL/GenBank/DDBJ databases">
        <authorList>
            <consortium name="Pathogen Informatics"/>
        </authorList>
    </citation>
    <scope>NUCLEOTIDE SEQUENCE [LARGE SCALE GENOMIC DNA]</scope>
    <source>
        <strain evidence="3 6">EuSCAPE_GR003</strain>
    </source>
</reference>
<evidence type="ECO:0000313" key="8">
    <source>
        <dbReference type="Proteomes" id="UP000322977"/>
    </source>
</evidence>
<dbReference type="Proteomes" id="UP000254657">
    <property type="component" value="Unassembled WGS sequence"/>
</dbReference>
<dbReference type="EMBL" id="UIUC01000017">
    <property type="protein sequence ID" value="SVN65760.1"/>
    <property type="molecule type" value="Genomic_DNA"/>
</dbReference>
<dbReference type="InterPro" id="IPR036619">
    <property type="entry name" value="NinB_sf"/>
</dbReference>
<name>A0A0J2G8X2_KLEPN</name>
<reference evidence="1 9" key="5">
    <citation type="submission" date="2020-12" db="EMBL/GenBank/DDBJ databases">
        <title>The complete genome of Klebsiella pneumoniae strain 090374.</title>
        <authorList>
            <person name="Wei L."/>
            <person name="Wen H."/>
            <person name="Liu L."/>
            <person name="Feng Y."/>
            <person name="Zong Z."/>
        </authorList>
    </citation>
    <scope>NUCLEOTIDE SEQUENCE [LARGE SCALE GENOMIC DNA]</scope>
    <source>
        <strain evidence="1 9">WCHKP090374</strain>
    </source>
</reference>
<dbReference type="EMBL" id="SMTN01000015">
    <property type="protein sequence ID" value="TDJ98486.1"/>
    <property type="molecule type" value="Genomic_DNA"/>
</dbReference>
<organism evidence="5 8">
    <name type="scientific">Klebsiella pneumoniae</name>
    <dbReference type="NCBI Taxonomy" id="573"/>
    <lineage>
        <taxon>Bacteria</taxon>
        <taxon>Pseudomonadati</taxon>
        <taxon>Pseudomonadota</taxon>
        <taxon>Gammaproteobacteria</taxon>
        <taxon>Enterobacterales</taxon>
        <taxon>Enterobacteriaceae</taxon>
        <taxon>Klebsiella/Raoultella group</taxon>
        <taxon>Klebsiella</taxon>
        <taxon>Klebsiella pneumoniae complex</taxon>
    </lineage>
</organism>
<gene>
    <name evidence="2" type="ORF">DW286_15720</name>
    <name evidence="4" type="ORF">E1814_16710</name>
    <name evidence="5" type="ORF">FXN67_27595</name>
    <name evidence="1" type="ORF">H3G96_012095</name>
    <name evidence="3" type="ORF">SAMEA3649591_03867</name>
</gene>
<protein>
    <submittedName>
        <fullName evidence="3">NinB family protein</fullName>
    </submittedName>
    <submittedName>
        <fullName evidence="5">Recombination protein NinB</fullName>
    </submittedName>
</protein>
<dbReference type="Proteomes" id="UP000322977">
    <property type="component" value="Unassembled WGS sequence"/>
</dbReference>
<dbReference type="EMBL" id="CP066534">
    <property type="protein sequence ID" value="QQL35891.1"/>
    <property type="molecule type" value="Genomic_DNA"/>
</dbReference>
<evidence type="ECO:0000313" key="7">
    <source>
        <dbReference type="Proteomes" id="UP000294951"/>
    </source>
</evidence>
<dbReference type="RefSeq" id="WP_004218531.1">
    <property type="nucleotide sequence ID" value="NZ_AP024753.1"/>
</dbReference>
<dbReference type="AlphaFoldDB" id="A0A0J2G8X2"/>
<dbReference type="Proteomes" id="UP000258905">
    <property type="component" value="Unassembled WGS sequence"/>
</dbReference>
<sequence length="155" mass="18092">MKQQFCLINDHVKRNVVNFIQSLPVDHRSPLIIEAREESRTDKQNRLMWPLLKDLSDQVIWHGEKLEPAEWKDLITVLVSQMQNPERKQKSAPGINGGLVYFGVRTSQSSKRYMVEVIEAIYWFGTEHNVKFSEKSSSRIAWAQEWRASHAQSAR</sequence>
<evidence type="ECO:0000313" key="2">
    <source>
        <dbReference type="EMBL" id="RDT90282.1"/>
    </source>
</evidence>
<reference evidence="5 8" key="4">
    <citation type="submission" date="2019-08" db="EMBL/GenBank/DDBJ databases">
        <title>Phenotypic and genetic characterization of extended-spectrum b-lactamase-producing hypermucoviscous Klebsiella pneumoniae from Chile.</title>
        <authorList>
            <person name="Morales-Leon F."/>
            <person name="Caro C."/>
            <person name="Opazo-Capurro A."/>
            <person name="Lincopan N."/>
            <person name="Dominguez-Yevenes M."/>
            <person name="Lima C."/>
            <person name="Bello-Toledo H."/>
            <person name="Gonzalez-Rocha G."/>
        </authorList>
    </citation>
    <scope>NUCLEOTIDE SEQUENCE [LARGE SCALE GENOMIC DNA]</scope>
    <source>
        <strain evidence="5 8">UCO-494</strain>
    </source>
</reference>
<evidence type="ECO:0000313" key="3">
    <source>
        <dbReference type="EMBL" id="SVN65760.1"/>
    </source>
</evidence>
<dbReference type="EMBL" id="VSSY01000052">
    <property type="protein sequence ID" value="TYL71930.1"/>
    <property type="molecule type" value="Genomic_DNA"/>
</dbReference>
<accession>A0A0J2G8X2</accession>
<dbReference type="Pfam" id="PF05772">
    <property type="entry name" value="NinB"/>
    <property type="match status" value="1"/>
</dbReference>
<dbReference type="Proteomes" id="UP000532829">
    <property type="component" value="Chromosome"/>
</dbReference>
<dbReference type="KEGG" id="kpnu:LI86_15415"/>
<proteinExistence type="predicted"/>
<evidence type="ECO:0000313" key="9">
    <source>
        <dbReference type="Proteomes" id="UP000532829"/>
    </source>
</evidence>
<dbReference type="Gene3D" id="1.10.3790.10">
    <property type="entry name" value="NinB"/>
    <property type="match status" value="1"/>
</dbReference>
<reference evidence="2" key="1">
    <citation type="submission" date="2018-07" db="EMBL/GenBank/DDBJ databases">
        <title>Draft genome sequence of Klebsiella pneumoniae K293.</title>
        <authorList>
            <person name="He F."/>
        </authorList>
    </citation>
    <scope>NUCLEOTIDE SEQUENCE</scope>
    <source>
        <strain evidence="2">K293</strain>
    </source>
</reference>
<evidence type="ECO:0000313" key="6">
    <source>
        <dbReference type="Proteomes" id="UP000258905"/>
    </source>
</evidence>
<reference evidence="4 7" key="3">
    <citation type="submission" date="2019-03" db="EMBL/GenBank/DDBJ databases">
        <title>Multidrug-Resistant Klebsiella pneumoniae Clinical Bloodstream Isolates in Shanghai, China.</title>
        <authorList>
            <person name="Wang S."/>
        </authorList>
    </citation>
    <scope>NUCLEOTIDE SEQUENCE [LARGE SCALE GENOMIC DNA]</scope>
    <source>
        <strain evidence="4 7">RJ1071</strain>
    </source>
</reference>
<accession>A0A372C7R9</accession>
<dbReference type="InterPro" id="IPR008711">
    <property type="entry name" value="Recombinase_NinB"/>
</dbReference>
<evidence type="ECO:0000313" key="4">
    <source>
        <dbReference type="EMBL" id="TDJ98486.1"/>
    </source>
</evidence>
<dbReference type="SUPFAM" id="SSF103370">
    <property type="entry name" value="NinB"/>
    <property type="match status" value="1"/>
</dbReference>
<dbReference type="Proteomes" id="UP000294951">
    <property type="component" value="Unassembled WGS sequence"/>
</dbReference>
<evidence type="ECO:0000313" key="5">
    <source>
        <dbReference type="EMBL" id="TYL71930.1"/>
    </source>
</evidence>